<feature type="compositionally biased region" description="Polar residues" evidence="1">
    <location>
        <begin position="40"/>
        <end position="58"/>
    </location>
</feature>
<dbReference type="AlphaFoldDB" id="A0A9Q8SHT5"/>
<accession>A0A9Q8SHT5</accession>
<dbReference type="GeneID" id="73336722"/>
<evidence type="ECO:0000313" key="2">
    <source>
        <dbReference type="EMBL" id="UQC77215.1"/>
    </source>
</evidence>
<proteinExistence type="predicted"/>
<dbReference type="KEGG" id="clup:CLUP02_02682"/>
<dbReference type="RefSeq" id="XP_049138855.1">
    <property type="nucleotide sequence ID" value="XM_049281712.1"/>
</dbReference>
<sequence>MPSEAQQNEAKLPQPWKEWQAELEPGQEVREGTLILLSNDADTNTSSGQSGNHGTTALQKKIVDLNAAKEKPTLDDKKDEA</sequence>
<organism evidence="2 3">
    <name type="scientific">Colletotrichum lupini</name>
    <dbReference type="NCBI Taxonomy" id="145971"/>
    <lineage>
        <taxon>Eukaryota</taxon>
        <taxon>Fungi</taxon>
        <taxon>Dikarya</taxon>
        <taxon>Ascomycota</taxon>
        <taxon>Pezizomycotina</taxon>
        <taxon>Sordariomycetes</taxon>
        <taxon>Hypocreomycetidae</taxon>
        <taxon>Glomerellales</taxon>
        <taxon>Glomerellaceae</taxon>
        <taxon>Colletotrichum</taxon>
        <taxon>Colletotrichum acutatum species complex</taxon>
    </lineage>
</organism>
<gene>
    <name evidence="2" type="ORF">CLUP02_02682</name>
</gene>
<feature type="region of interest" description="Disordered" evidence="1">
    <location>
        <begin position="40"/>
        <end position="81"/>
    </location>
</feature>
<evidence type="ECO:0000313" key="3">
    <source>
        <dbReference type="Proteomes" id="UP000830671"/>
    </source>
</evidence>
<dbReference type="Proteomes" id="UP000830671">
    <property type="component" value="Chromosome 2"/>
</dbReference>
<feature type="compositionally biased region" description="Basic and acidic residues" evidence="1">
    <location>
        <begin position="61"/>
        <end position="81"/>
    </location>
</feature>
<reference evidence="2" key="1">
    <citation type="journal article" date="2021" name="Mol. Plant Microbe Interact.">
        <title>Complete Genome Sequence of the Plant-Pathogenic Fungus Colletotrichum lupini.</title>
        <authorList>
            <person name="Baroncelli R."/>
            <person name="Pensec F."/>
            <person name="Da Lio D."/>
            <person name="Boufleur T."/>
            <person name="Vicente I."/>
            <person name="Sarrocco S."/>
            <person name="Picot A."/>
            <person name="Baraldi E."/>
            <person name="Sukno S."/>
            <person name="Thon M."/>
            <person name="Le Floch G."/>
        </authorList>
    </citation>
    <scope>NUCLEOTIDE SEQUENCE</scope>
    <source>
        <strain evidence="2">IMI 504893</strain>
    </source>
</reference>
<evidence type="ECO:0000256" key="1">
    <source>
        <dbReference type="SAM" id="MobiDB-lite"/>
    </source>
</evidence>
<protein>
    <submittedName>
        <fullName evidence="2">Uncharacterized protein</fullName>
    </submittedName>
</protein>
<dbReference type="EMBL" id="CP019474">
    <property type="protein sequence ID" value="UQC77215.1"/>
    <property type="molecule type" value="Genomic_DNA"/>
</dbReference>
<keyword evidence="3" id="KW-1185">Reference proteome</keyword>
<name>A0A9Q8SHT5_9PEZI</name>